<proteinExistence type="inferred from homology"/>
<keyword evidence="1 3" id="KW-0489">Methyltransferase</keyword>
<dbReference type="GO" id="GO:0052913">
    <property type="term" value="F:16S rRNA (guanine(966)-N(2))-methyltransferase activity"/>
    <property type="evidence" value="ECO:0007669"/>
    <property type="project" value="UniProtKB-EC"/>
</dbReference>
<dbReference type="EC" id="2.1.1.171" evidence="3"/>
<evidence type="ECO:0000256" key="3">
    <source>
        <dbReference type="PIRNR" id="PIRNR004553"/>
    </source>
</evidence>
<reference evidence="6 7" key="1">
    <citation type="submission" date="2019-11" db="EMBL/GenBank/DDBJ databases">
        <authorList>
            <person name="Holert J."/>
        </authorList>
    </citation>
    <scope>NUCLEOTIDE SEQUENCE [LARGE SCALE GENOMIC DNA]</scope>
    <source>
        <strain evidence="5">BC3_2A</strain>
        <strain evidence="4">SB11_1A</strain>
    </source>
</reference>
<gene>
    <name evidence="4" type="primary">rsmD</name>
    <name evidence="4" type="ORF">IHBHHGIJ_00176</name>
    <name evidence="5" type="ORF">KFEGEMFD_00973</name>
</gene>
<evidence type="ECO:0000256" key="1">
    <source>
        <dbReference type="ARBA" id="ARBA00022603"/>
    </source>
</evidence>
<evidence type="ECO:0000313" key="4">
    <source>
        <dbReference type="EMBL" id="CAA0080142.1"/>
    </source>
</evidence>
<dbReference type="SUPFAM" id="SSF53335">
    <property type="entry name" value="S-adenosyl-L-methionine-dependent methyltransferases"/>
    <property type="match status" value="1"/>
</dbReference>
<dbReference type="OrthoDB" id="9803017at2"/>
<keyword evidence="6" id="KW-1185">Reference proteome</keyword>
<dbReference type="PIRSF" id="PIRSF004553">
    <property type="entry name" value="CHP00095"/>
    <property type="match status" value="1"/>
</dbReference>
<organism evidence="4 6">
    <name type="scientific">Zhongshania aliphaticivorans</name>
    <dbReference type="NCBI Taxonomy" id="1470434"/>
    <lineage>
        <taxon>Bacteria</taxon>
        <taxon>Pseudomonadati</taxon>
        <taxon>Pseudomonadota</taxon>
        <taxon>Gammaproteobacteria</taxon>
        <taxon>Cellvibrionales</taxon>
        <taxon>Spongiibacteraceae</taxon>
        <taxon>Zhongshania</taxon>
    </lineage>
</organism>
<dbReference type="Gene3D" id="3.40.50.150">
    <property type="entry name" value="Vaccinia Virus protein VP39"/>
    <property type="match status" value="1"/>
</dbReference>
<dbReference type="PANTHER" id="PTHR43542:SF1">
    <property type="entry name" value="METHYLTRANSFERASE"/>
    <property type="match status" value="1"/>
</dbReference>
<dbReference type="EMBL" id="CACSIK010000001">
    <property type="protein sequence ID" value="CAA0080142.1"/>
    <property type="molecule type" value="Genomic_DNA"/>
</dbReference>
<evidence type="ECO:0000313" key="5">
    <source>
        <dbReference type="EMBL" id="CAA0085859.1"/>
    </source>
</evidence>
<dbReference type="PANTHER" id="PTHR43542">
    <property type="entry name" value="METHYLTRANSFERASE"/>
    <property type="match status" value="1"/>
</dbReference>
<dbReference type="InterPro" id="IPR004398">
    <property type="entry name" value="RNA_MeTrfase_RsmD"/>
</dbReference>
<evidence type="ECO:0000313" key="7">
    <source>
        <dbReference type="Proteomes" id="UP000439591"/>
    </source>
</evidence>
<evidence type="ECO:0000256" key="2">
    <source>
        <dbReference type="ARBA" id="ARBA00022679"/>
    </source>
</evidence>
<dbReference type="Proteomes" id="UP000435877">
    <property type="component" value="Unassembled WGS sequence"/>
</dbReference>
<keyword evidence="2 3" id="KW-0808">Transferase</keyword>
<name>A0A5S9MTE3_9GAMM</name>
<sequence>MPKPQQGHIASQRQAGTLRIIGGQWRSRKLQFHSAEGLRPTSDRIRETLFNWLGPHLHGARCLDLFAGSGALGLEALSRYAAHCDFVDTEANSCQQIRKHIATLHCQNAKVHCQTAIAFLENHAFNYDIIFLDPPFHKDLLAPTVEALASKNLVNGTLIYLETGRDEALPALPPQWQIIKDKQAGQVSYRLIEVIL</sequence>
<accession>A0A5S9MTE3</accession>
<protein>
    <recommendedName>
        <fullName evidence="3">Ribosomal RNA small subunit methyltransferase D</fullName>
        <ecNumber evidence="3">2.1.1.171</ecNumber>
    </recommendedName>
</protein>
<dbReference type="RefSeq" id="WP_159266894.1">
    <property type="nucleotide sequence ID" value="NZ_CACSIK010000001.1"/>
</dbReference>
<comment type="catalytic activity">
    <reaction evidence="3">
        <text>guanosine(966) in 16S rRNA + S-adenosyl-L-methionine = N(2)-methylguanosine(966) in 16S rRNA + S-adenosyl-L-homocysteine + H(+)</text>
        <dbReference type="Rhea" id="RHEA:23548"/>
        <dbReference type="Rhea" id="RHEA-COMP:10211"/>
        <dbReference type="Rhea" id="RHEA-COMP:10212"/>
        <dbReference type="ChEBI" id="CHEBI:15378"/>
        <dbReference type="ChEBI" id="CHEBI:57856"/>
        <dbReference type="ChEBI" id="CHEBI:59789"/>
        <dbReference type="ChEBI" id="CHEBI:74269"/>
        <dbReference type="ChEBI" id="CHEBI:74481"/>
        <dbReference type="EC" id="2.1.1.171"/>
    </reaction>
</comment>
<keyword evidence="3" id="KW-0698">rRNA processing</keyword>
<dbReference type="EMBL" id="CACSIM010000001">
    <property type="protein sequence ID" value="CAA0085859.1"/>
    <property type="molecule type" value="Genomic_DNA"/>
</dbReference>
<comment type="similarity">
    <text evidence="3">Belongs to the methyltransferase superfamily. RsmD family.</text>
</comment>
<comment type="function">
    <text evidence="3">Specifically methylates the guanine in position 966 of 16S rRNA in the assembled 30S particle.</text>
</comment>
<dbReference type="Proteomes" id="UP000439591">
    <property type="component" value="Unassembled WGS sequence"/>
</dbReference>
<dbReference type="CDD" id="cd02440">
    <property type="entry name" value="AdoMet_MTases"/>
    <property type="match status" value="1"/>
</dbReference>
<dbReference type="Pfam" id="PF03602">
    <property type="entry name" value="Cons_hypoth95"/>
    <property type="match status" value="1"/>
</dbReference>
<dbReference type="NCBIfam" id="TIGR00095">
    <property type="entry name" value="16S rRNA (guanine(966)-N(2))-methyltransferase RsmD"/>
    <property type="match status" value="1"/>
</dbReference>
<dbReference type="AlphaFoldDB" id="A0A5S9MTE3"/>
<keyword evidence="3" id="KW-0949">S-adenosyl-L-methionine</keyword>
<dbReference type="InterPro" id="IPR029063">
    <property type="entry name" value="SAM-dependent_MTases_sf"/>
</dbReference>
<evidence type="ECO:0000313" key="6">
    <source>
        <dbReference type="Proteomes" id="UP000435877"/>
    </source>
</evidence>